<keyword evidence="3" id="KW-0862">Zinc</keyword>
<keyword evidence="8" id="KW-0472">Membrane</keyword>
<feature type="compositionally biased region" description="Low complexity" evidence="9">
    <location>
        <begin position="11"/>
        <end position="24"/>
    </location>
</feature>
<evidence type="ECO:0000313" key="11">
    <source>
        <dbReference type="EMBL" id="KAF0976851.1"/>
    </source>
</evidence>
<evidence type="ECO:0000256" key="8">
    <source>
        <dbReference type="RuleBase" id="RU367043"/>
    </source>
</evidence>
<feature type="domain" description="Tim10-like" evidence="10">
    <location>
        <begin position="27"/>
        <end position="90"/>
    </location>
</feature>
<dbReference type="OrthoDB" id="1551503at2759"/>
<evidence type="ECO:0000256" key="4">
    <source>
        <dbReference type="ARBA" id="ARBA00022927"/>
    </source>
</evidence>
<evidence type="ECO:0000256" key="9">
    <source>
        <dbReference type="SAM" id="MobiDB-lite"/>
    </source>
</evidence>
<dbReference type="InterPro" id="IPR050673">
    <property type="entry name" value="Mito_inner_translocase_sub"/>
</dbReference>
<sequence>MSFNQSSSFNQMQQMQQMQNYQRQQQMQMMQDLQMKEAMELFNEMVRHCVDKCIEDPKGDKLDENEKACVVKCGVKYIKHNMRVTERFQAGMQNQK</sequence>
<keyword evidence="1 8" id="KW-0813">Transport</keyword>
<feature type="compositionally biased region" description="Polar residues" evidence="9">
    <location>
        <begin position="1"/>
        <end position="10"/>
    </location>
</feature>
<dbReference type="GO" id="GO:0005743">
    <property type="term" value="C:mitochondrial inner membrane"/>
    <property type="evidence" value="ECO:0007669"/>
    <property type="project" value="UniProtKB-SubCell"/>
</dbReference>
<keyword evidence="8" id="KW-0999">Mitochondrion inner membrane</keyword>
<dbReference type="AlphaFoldDB" id="A0A6A5BRE6"/>
<comment type="caution">
    <text evidence="11">The sequence shown here is derived from an EMBL/GenBank/DDBJ whole genome shotgun (WGS) entry which is preliminary data.</text>
</comment>
<protein>
    <recommendedName>
        <fullName evidence="8">Mitochondrial import inner membrane translocase subunit</fullName>
    </recommendedName>
</protein>
<evidence type="ECO:0000256" key="5">
    <source>
        <dbReference type="ARBA" id="ARBA00023010"/>
    </source>
</evidence>
<keyword evidence="4 8" id="KW-0653">Protein transport</keyword>
<dbReference type="EMBL" id="VFQX01000036">
    <property type="protein sequence ID" value="KAF0976851.1"/>
    <property type="molecule type" value="Genomic_DNA"/>
</dbReference>
<comment type="domain">
    <text evidence="8">The twin CX3C motif contains 4 conserved Cys residues that form 2 disulfide bonds in the mitochondrial intermembrane space.</text>
</comment>
<comment type="subunit">
    <text evidence="8">Heterohexamer.</text>
</comment>
<name>A0A6A5BRE6_NAEFO</name>
<comment type="function">
    <text evidence="8">Mitochondrial intermembrane chaperone that participates in the import and insertion of some multi-pass transmembrane proteins into the mitochondrial inner membrane. Also required for the transfer of beta-barrel precursors from the TOM complex to the sorting and assembly machinery (SAM complex) of the outer membrane. Acts as a chaperone-like protein that protects the hydrophobic precursors from aggregation and guide them through the mitochondrial intermembrane space.</text>
</comment>
<evidence type="ECO:0000256" key="6">
    <source>
        <dbReference type="ARBA" id="ARBA00023128"/>
    </source>
</evidence>
<keyword evidence="5 8" id="KW-0811">Translocation</keyword>
<evidence type="ECO:0000256" key="2">
    <source>
        <dbReference type="ARBA" id="ARBA00022723"/>
    </source>
</evidence>
<evidence type="ECO:0000313" key="12">
    <source>
        <dbReference type="Proteomes" id="UP000444721"/>
    </source>
</evidence>
<dbReference type="VEuPathDB" id="AmoebaDB:FDP41_004146"/>
<dbReference type="GO" id="GO:0015031">
    <property type="term" value="P:protein transport"/>
    <property type="evidence" value="ECO:0007669"/>
    <property type="project" value="UniProtKB-KW"/>
</dbReference>
<dbReference type="InterPro" id="IPR004217">
    <property type="entry name" value="Tim10-like"/>
</dbReference>
<dbReference type="RefSeq" id="XP_044561564.1">
    <property type="nucleotide sequence ID" value="XM_044707529.1"/>
</dbReference>
<evidence type="ECO:0000259" key="10">
    <source>
        <dbReference type="Pfam" id="PF02953"/>
    </source>
</evidence>
<dbReference type="PANTHER" id="PTHR13172">
    <property type="entry name" value="MITOCHONDRIAL IMPORT INNER MEMBRANE TRANSLOCASE SUBUNIT TIM9B"/>
    <property type="match status" value="1"/>
</dbReference>
<keyword evidence="7 8" id="KW-1015">Disulfide bond</keyword>
<evidence type="ECO:0000256" key="1">
    <source>
        <dbReference type="ARBA" id="ARBA00022448"/>
    </source>
</evidence>
<keyword evidence="8" id="KW-0143">Chaperone</keyword>
<evidence type="ECO:0000256" key="7">
    <source>
        <dbReference type="ARBA" id="ARBA00023157"/>
    </source>
</evidence>
<dbReference type="SUPFAM" id="SSF144122">
    <property type="entry name" value="Tim10-like"/>
    <property type="match status" value="1"/>
</dbReference>
<feature type="region of interest" description="Disordered" evidence="9">
    <location>
        <begin position="1"/>
        <end position="24"/>
    </location>
</feature>
<accession>A0A6A5BRE6</accession>
<keyword evidence="6 8" id="KW-0496">Mitochondrion</keyword>
<proteinExistence type="inferred from homology"/>
<reference evidence="11 12" key="1">
    <citation type="journal article" date="2019" name="Sci. Rep.">
        <title>Nanopore sequencing improves the draft genome of the human pathogenic amoeba Naegleria fowleri.</title>
        <authorList>
            <person name="Liechti N."/>
            <person name="Schurch N."/>
            <person name="Bruggmann R."/>
            <person name="Wittwer M."/>
        </authorList>
    </citation>
    <scope>NUCLEOTIDE SEQUENCE [LARGE SCALE GENOMIC DNA]</scope>
    <source>
        <strain evidence="11 12">ATCC 30894</strain>
    </source>
</reference>
<dbReference type="OMA" id="NEMVRHC"/>
<gene>
    <name evidence="11" type="ORF">FDP41_004146</name>
</gene>
<dbReference type="Pfam" id="PF02953">
    <property type="entry name" value="zf-Tim10_DDP"/>
    <property type="match status" value="1"/>
</dbReference>
<dbReference type="Proteomes" id="UP000444721">
    <property type="component" value="Unassembled WGS sequence"/>
</dbReference>
<dbReference type="GeneID" id="68111364"/>
<evidence type="ECO:0000256" key="3">
    <source>
        <dbReference type="ARBA" id="ARBA00022833"/>
    </source>
</evidence>
<dbReference type="Gene3D" id="1.10.287.810">
    <property type="entry name" value="Mitochondrial import inner membrane translocase subunit tim13 like domains"/>
    <property type="match status" value="1"/>
</dbReference>
<dbReference type="InterPro" id="IPR035427">
    <property type="entry name" value="Tim10-like_dom_sf"/>
</dbReference>
<keyword evidence="12" id="KW-1185">Reference proteome</keyword>
<comment type="subcellular location">
    <subcellularLocation>
        <location evidence="8">Mitochondrion inner membrane</location>
        <topology evidence="8">Peripheral membrane protein</topology>
        <orientation evidence="8">Intermembrane side</orientation>
    </subcellularLocation>
</comment>
<keyword evidence="2" id="KW-0479">Metal-binding</keyword>
<comment type="similarity">
    <text evidence="8">Belongs to the small Tim family.</text>
</comment>
<organism evidence="11 12">
    <name type="scientific">Naegleria fowleri</name>
    <name type="common">Brain eating amoeba</name>
    <dbReference type="NCBI Taxonomy" id="5763"/>
    <lineage>
        <taxon>Eukaryota</taxon>
        <taxon>Discoba</taxon>
        <taxon>Heterolobosea</taxon>
        <taxon>Tetramitia</taxon>
        <taxon>Eutetramitia</taxon>
        <taxon>Vahlkampfiidae</taxon>
        <taxon>Naegleria</taxon>
    </lineage>
</organism>
<dbReference type="GO" id="GO:0046872">
    <property type="term" value="F:metal ion binding"/>
    <property type="evidence" value="ECO:0007669"/>
    <property type="project" value="UniProtKB-KW"/>
</dbReference>